<evidence type="ECO:0000313" key="4">
    <source>
        <dbReference type="Proteomes" id="UP000507470"/>
    </source>
</evidence>
<proteinExistence type="predicted"/>
<name>A0A6J8EUL6_MYTCO</name>
<gene>
    <name evidence="3" type="ORF">MCOR_55441</name>
</gene>
<dbReference type="PANTHER" id="PTHR31635:SF196">
    <property type="entry name" value="REVERSE TRANSCRIPTASE DOMAIN-CONTAINING PROTEIN-RELATED"/>
    <property type="match status" value="1"/>
</dbReference>
<dbReference type="Proteomes" id="UP000507470">
    <property type="component" value="Unassembled WGS sequence"/>
</dbReference>
<evidence type="ECO:0000256" key="1">
    <source>
        <dbReference type="SAM" id="MobiDB-lite"/>
    </source>
</evidence>
<accession>A0A6J8EUL6</accession>
<dbReference type="Pfam" id="PF00078">
    <property type="entry name" value="RVT_1"/>
    <property type="match status" value="1"/>
</dbReference>
<feature type="region of interest" description="Disordered" evidence="1">
    <location>
        <begin position="1"/>
        <end position="34"/>
    </location>
</feature>
<dbReference type="OrthoDB" id="6255742at2759"/>
<dbReference type="PROSITE" id="PS50878">
    <property type="entry name" value="RT_POL"/>
    <property type="match status" value="1"/>
</dbReference>
<dbReference type="PANTHER" id="PTHR31635">
    <property type="entry name" value="REVERSE TRANSCRIPTASE DOMAIN-CONTAINING PROTEIN-RELATED"/>
    <property type="match status" value="1"/>
</dbReference>
<dbReference type="InterPro" id="IPR000477">
    <property type="entry name" value="RT_dom"/>
</dbReference>
<reference evidence="3 4" key="1">
    <citation type="submission" date="2020-06" db="EMBL/GenBank/DDBJ databases">
        <authorList>
            <person name="Li R."/>
            <person name="Bekaert M."/>
        </authorList>
    </citation>
    <scope>NUCLEOTIDE SEQUENCE [LARGE SCALE GENOMIC DNA]</scope>
    <source>
        <strain evidence="4">wild</strain>
    </source>
</reference>
<sequence>MNKTKSQSQPSPHEPSLSKTDENTGLENEGESFEADITDEELAVNIVKVRRELTSTEAILDEVHTFYKDLYSCTSINKDKSNEILNFISEKVFEDDMENLEAEFGLDDIKAALLKAFLIKVDQEKAFDKVDHDYLFQVLEKFGFGPKFIQWINIFYKNVNSSVKGNGLLTKYVKLNNSIKQGCPDSTLLCVFVAEPLGQAIIKNKNIKGVVIPNSNKGAKMFQHADDTNIFTADKISIKETFRILNLYSEASGATINKQKSEILCIGSSIE</sequence>
<feature type="domain" description="Reverse transcriptase" evidence="2">
    <location>
        <begin position="1"/>
        <end position="271"/>
    </location>
</feature>
<dbReference type="SUPFAM" id="SSF56672">
    <property type="entry name" value="DNA/RNA polymerases"/>
    <property type="match status" value="1"/>
</dbReference>
<organism evidence="3 4">
    <name type="scientific">Mytilus coruscus</name>
    <name type="common">Sea mussel</name>
    <dbReference type="NCBI Taxonomy" id="42192"/>
    <lineage>
        <taxon>Eukaryota</taxon>
        <taxon>Metazoa</taxon>
        <taxon>Spiralia</taxon>
        <taxon>Lophotrochozoa</taxon>
        <taxon>Mollusca</taxon>
        <taxon>Bivalvia</taxon>
        <taxon>Autobranchia</taxon>
        <taxon>Pteriomorphia</taxon>
        <taxon>Mytilida</taxon>
        <taxon>Mytiloidea</taxon>
        <taxon>Mytilidae</taxon>
        <taxon>Mytilinae</taxon>
        <taxon>Mytilus</taxon>
    </lineage>
</organism>
<evidence type="ECO:0000313" key="3">
    <source>
        <dbReference type="EMBL" id="CAC5423436.1"/>
    </source>
</evidence>
<dbReference type="EMBL" id="CACVKT020009786">
    <property type="protein sequence ID" value="CAC5423436.1"/>
    <property type="molecule type" value="Genomic_DNA"/>
</dbReference>
<feature type="compositionally biased region" description="Polar residues" evidence="1">
    <location>
        <begin position="1"/>
        <end position="11"/>
    </location>
</feature>
<dbReference type="InterPro" id="IPR043502">
    <property type="entry name" value="DNA/RNA_pol_sf"/>
</dbReference>
<protein>
    <recommendedName>
        <fullName evidence="2">Reverse transcriptase domain-containing protein</fullName>
    </recommendedName>
</protein>
<evidence type="ECO:0000259" key="2">
    <source>
        <dbReference type="PROSITE" id="PS50878"/>
    </source>
</evidence>
<dbReference type="AlphaFoldDB" id="A0A6J8EUL6"/>
<keyword evidence="4" id="KW-1185">Reference proteome</keyword>